<comment type="caution">
    <text evidence="3">The sequence shown here is derived from an EMBL/GenBank/DDBJ whole genome shotgun (WGS) entry which is preliminary data.</text>
</comment>
<keyword evidence="1" id="KW-0175">Coiled coil</keyword>
<accession>A0A0G1FL37</accession>
<dbReference type="Proteomes" id="UP000034050">
    <property type="component" value="Unassembled WGS sequence"/>
</dbReference>
<evidence type="ECO:0000313" key="4">
    <source>
        <dbReference type="Proteomes" id="UP000034050"/>
    </source>
</evidence>
<evidence type="ECO:0008006" key="5">
    <source>
        <dbReference type="Google" id="ProtNLM"/>
    </source>
</evidence>
<dbReference type="STRING" id="1618446.UV61_C0001G0015"/>
<evidence type="ECO:0000256" key="2">
    <source>
        <dbReference type="SAM" id="Phobius"/>
    </source>
</evidence>
<reference evidence="3 4" key="1">
    <citation type="journal article" date="2015" name="Nature">
        <title>rRNA introns, odd ribosomes, and small enigmatic genomes across a large radiation of phyla.</title>
        <authorList>
            <person name="Brown C.T."/>
            <person name="Hug L.A."/>
            <person name="Thomas B.C."/>
            <person name="Sharon I."/>
            <person name="Castelle C.J."/>
            <person name="Singh A."/>
            <person name="Wilkins M.J."/>
            <person name="Williams K.H."/>
            <person name="Banfield J.F."/>
        </authorList>
    </citation>
    <scope>NUCLEOTIDE SEQUENCE [LARGE SCALE GENOMIC DNA]</scope>
</reference>
<evidence type="ECO:0000313" key="3">
    <source>
        <dbReference type="EMBL" id="KKS87608.1"/>
    </source>
</evidence>
<name>A0A0G1FL37_9BACT</name>
<gene>
    <name evidence="3" type="ORF">UV61_C0001G0015</name>
</gene>
<proteinExistence type="predicted"/>
<sequence>MLKLIFLLVVGAVFVYLAQNNLMLVTLRLGTYVIPDIPLFYIIIGSLLTGLGLAYLIYLVNSIFTAFAMHGKDNKIKQAKSEIVDLTKQIHKLELENERLKNNSDENEPDDQNAL</sequence>
<keyword evidence="2" id="KW-1133">Transmembrane helix</keyword>
<dbReference type="EMBL" id="LCFD01000001">
    <property type="protein sequence ID" value="KKS87608.1"/>
    <property type="molecule type" value="Genomic_DNA"/>
</dbReference>
<dbReference type="AlphaFoldDB" id="A0A0G1FL37"/>
<protein>
    <recommendedName>
        <fullName evidence="5">Lipopolysaccharide assembly protein A domain-containing protein</fullName>
    </recommendedName>
</protein>
<feature type="coiled-coil region" evidence="1">
    <location>
        <begin position="69"/>
        <end position="103"/>
    </location>
</feature>
<keyword evidence="2" id="KW-0812">Transmembrane</keyword>
<feature type="transmembrane region" description="Helical" evidence="2">
    <location>
        <begin position="39"/>
        <end position="68"/>
    </location>
</feature>
<evidence type="ECO:0000256" key="1">
    <source>
        <dbReference type="SAM" id="Coils"/>
    </source>
</evidence>
<organism evidence="3 4">
    <name type="scientific">Candidatus Gottesmanbacteria bacterium GW2011_GWB1_43_11</name>
    <dbReference type="NCBI Taxonomy" id="1618446"/>
    <lineage>
        <taxon>Bacteria</taxon>
        <taxon>Candidatus Gottesmaniibacteriota</taxon>
    </lineage>
</organism>
<keyword evidence="2" id="KW-0472">Membrane</keyword>